<evidence type="ECO:0000313" key="2">
    <source>
        <dbReference type="Proteomes" id="UP000030151"/>
    </source>
</evidence>
<evidence type="ECO:0008006" key="3">
    <source>
        <dbReference type="Google" id="ProtNLM"/>
    </source>
</evidence>
<dbReference type="Proteomes" id="UP000030151">
    <property type="component" value="Unassembled WGS sequence"/>
</dbReference>
<dbReference type="EMBL" id="JELW01000041">
    <property type="protein sequence ID" value="EXU97077.1"/>
    <property type="molecule type" value="Genomic_DNA"/>
</dbReference>
<evidence type="ECO:0000313" key="1">
    <source>
        <dbReference type="EMBL" id="EXU97077.1"/>
    </source>
</evidence>
<protein>
    <recommendedName>
        <fullName evidence="3">Hydroxymethyltransferase</fullName>
    </recommendedName>
</protein>
<comment type="caution">
    <text evidence="1">The sequence shown here is derived from an EMBL/GenBank/DDBJ whole genome shotgun (WGS) entry which is preliminary data.</text>
</comment>
<dbReference type="AlphaFoldDB" id="A0A0A1UQB5"/>
<dbReference type="HOGENOM" id="CLU_325381_0_0_1"/>
<organism evidence="1 2">
    <name type="scientific">Metarhizium robertsii</name>
    <dbReference type="NCBI Taxonomy" id="568076"/>
    <lineage>
        <taxon>Eukaryota</taxon>
        <taxon>Fungi</taxon>
        <taxon>Dikarya</taxon>
        <taxon>Ascomycota</taxon>
        <taxon>Pezizomycotina</taxon>
        <taxon>Sordariomycetes</taxon>
        <taxon>Hypocreomycetidae</taxon>
        <taxon>Hypocreales</taxon>
        <taxon>Clavicipitaceae</taxon>
        <taxon>Metarhizium</taxon>
    </lineage>
</organism>
<sequence length="895" mass="96589">MSITCTVEVGPNPTEWYGTLIVKGIKYDDGSQVAIDKFLGISFKSPAAVDDKAFNLAVNPWQAVTAEVTNDPIDASTYLVSAKLEFEKSYKFNTTDTITIGINGDLRDNTEPYTDSVRLAADSVPDINGTVVIITADAPNPALEPEEVTLSFAQGSRNFTASALPGTTTLVKLPYGEYIGSSSELTTVDQTVVAKSEVSPSSFTVNVGEEVAVEVTFSPAQTYSAIDVSIGDIPSLESEMLHVFLTRDGSQFIDFYTKDNETTSLRRLPDSGTVEVSIHVITLNNVQYEFSTKSLDLAAQLFNVTFGQSDVTTSPVDTTDFVELPIVMESDVAPDKDITVRIASDELIYTQKVPAKAGTTPFSVPVAPGEYQLQDYSFVISGTVYAVNGPNTLTVAKDGSTQLNLELVKGANLHVKGFPDVLSFGGLADMTPSNADDFVAARASSVFKYAGNDGAGDSGTFLTDDPATRRTIQLARDIEAKLGDGSSVLPIMISYTVNLSLGDIYKKLQDTTGLMHSFANLILALNISNTFIDQDHPVPAGFIVNADFLGEGQKENLVDYAMPVKEPLQGALDHWNVEATIPDSIEDTFAGYTLAVNWLVRTVAPTVTFGWQVNIWGGGTSTWIYDSGPGDQQPLDQAKQTADYIKQLGTYASGDYTPDFLAVDRYEADDWTVRAYGPGYFYGPHEWRRYYDFVRYLGLELQVPVAPWQIPSSHAPLVVDAVASDFDPQHWGTGGSYLLGDADVGSDIDNINPTVLDLELNATLIKAKTAREVWQRGEPFDLTQPAYQDFPVRGIFSVLLGGGSTTGIISTVGNAGEWVAGRLRAYADNPIPLDKYPVDASGSGGARVGGIARRVVLGKLNHDVVTFVSLLGDLYYEIGAGELRVLDEGQTLLSD</sequence>
<dbReference type="eggNOG" id="ENOG502T5AS">
    <property type="taxonomic scope" value="Eukaryota"/>
</dbReference>
<accession>A0A0A1UQB5</accession>
<gene>
    <name evidence="1" type="ORF">X797_009842</name>
</gene>
<reference evidence="1 2" key="1">
    <citation type="submission" date="2014-02" db="EMBL/GenBank/DDBJ databases">
        <title>The genome sequence of the entomopathogenic fungus Metarhizium robertsii ARSEF 2575.</title>
        <authorList>
            <person name="Giuliano Garisto Donzelli B."/>
            <person name="Roe B.A."/>
            <person name="Macmil S.L."/>
            <person name="Krasnoff S.B."/>
            <person name="Gibson D.M."/>
        </authorList>
    </citation>
    <scope>NUCLEOTIDE SEQUENCE [LARGE SCALE GENOMIC DNA]</scope>
    <source>
        <strain evidence="1 2">ARSEF 2575</strain>
    </source>
</reference>
<dbReference type="OrthoDB" id="4686328at2759"/>
<proteinExistence type="predicted"/>
<name>A0A0A1UQB5_9HYPO</name>